<keyword evidence="11" id="KW-1185">Reference proteome</keyword>
<dbReference type="AlphaFoldDB" id="A0A6S7GWH5"/>
<dbReference type="InterPro" id="IPR017452">
    <property type="entry name" value="GPCR_Rhodpsn_7TM"/>
</dbReference>
<keyword evidence="2" id="KW-1003">Cell membrane</keyword>
<evidence type="ECO:0000313" key="10">
    <source>
        <dbReference type="EMBL" id="CAB3994356.1"/>
    </source>
</evidence>
<gene>
    <name evidence="10" type="ORF">PACLA_8A011558</name>
</gene>
<keyword evidence="7 9" id="KW-0675">Receptor</keyword>
<dbReference type="EMBL" id="CACRXK020002444">
    <property type="protein sequence ID" value="CAB3994356.1"/>
    <property type="molecule type" value="Genomic_DNA"/>
</dbReference>
<keyword evidence="5 9" id="KW-0297">G-protein coupled receptor</keyword>
<keyword evidence="6" id="KW-0472">Membrane</keyword>
<comment type="caution">
    <text evidence="10">The sequence shown here is derived from an EMBL/GenBank/DDBJ whole genome shotgun (WGS) entry which is preliminary data.</text>
</comment>
<evidence type="ECO:0000256" key="6">
    <source>
        <dbReference type="ARBA" id="ARBA00023136"/>
    </source>
</evidence>
<protein>
    <submittedName>
        <fullName evidence="10">Alpha-1A adrenergic receptor-like</fullName>
    </submittedName>
</protein>
<sequence>MATMQVSNIVLVFSVVFKFIAMIIGVLGNITVIIYTIFSGKEKTATSYLVGNLGLADLLVCLTFYPISIIELIQIILNIGNDQDLFCKLHRSTIWALLFASVATLLAITVDRYLYIIKPLKYPLIVTKRRVFLAIWGIWLAVCCLCTVLVFRFRRSVDSGLRSLCSADEHTYLLLKIFVGYVPLILIFILNFQIFNVARKQRKRILAEATVTINISSEMSSKRLIGIVRLLVGFKAAKTFAIVVALLTFCVLTPTVVSKAIRSCTEPCRQMWFIVFQYDFYGMNSIVNAFIYGLRHIKYRKAYGNIPLKLLCCNKLTN</sequence>
<dbReference type="GO" id="GO:0005886">
    <property type="term" value="C:plasma membrane"/>
    <property type="evidence" value="ECO:0007669"/>
    <property type="project" value="UniProtKB-SubCell"/>
</dbReference>
<evidence type="ECO:0000256" key="5">
    <source>
        <dbReference type="ARBA" id="ARBA00023040"/>
    </source>
</evidence>
<keyword evidence="8 9" id="KW-0807">Transducer</keyword>
<dbReference type="Pfam" id="PF00001">
    <property type="entry name" value="7tm_1"/>
    <property type="match status" value="1"/>
</dbReference>
<proteinExistence type="inferred from homology"/>
<accession>A0A6S7GWH5</accession>
<comment type="subcellular location">
    <subcellularLocation>
        <location evidence="1">Cell membrane</location>
        <topology evidence="1">Multi-pass membrane protein</topology>
    </subcellularLocation>
</comment>
<evidence type="ECO:0000256" key="2">
    <source>
        <dbReference type="ARBA" id="ARBA00022475"/>
    </source>
</evidence>
<evidence type="ECO:0000256" key="7">
    <source>
        <dbReference type="ARBA" id="ARBA00023170"/>
    </source>
</evidence>
<dbReference type="PROSITE" id="PS00237">
    <property type="entry name" value="G_PROTEIN_RECEP_F1_1"/>
    <property type="match status" value="1"/>
</dbReference>
<keyword evidence="3 9" id="KW-0812">Transmembrane</keyword>
<dbReference type="PANTHER" id="PTHR24249">
    <property type="entry name" value="HISTAMINE RECEPTOR-RELATED G-PROTEIN COUPLED RECEPTOR"/>
    <property type="match status" value="1"/>
</dbReference>
<name>A0A6S7GWH5_PARCT</name>
<dbReference type="SUPFAM" id="SSF81321">
    <property type="entry name" value="Family A G protein-coupled receptor-like"/>
    <property type="match status" value="1"/>
</dbReference>
<dbReference type="Proteomes" id="UP001152795">
    <property type="component" value="Unassembled WGS sequence"/>
</dbReference>
<comment type="similarity">
    <text evidence="9">Belongs to the G-protein coupled receptor 1 family.</text>
</comment>
<dbReference type="Gene3D" id="1.20.1070.10">
    <property type="entry name" value="Rhodopsin 7-helix transmembrane proteins"/>
    <property type="match status" value="1"/>
</dbReference>
<evidence type="ECO:0000256" key="1">
    <source>
        <dbReference type="ARBA" id="ARBA00004651"/>
    </source>
</evidence>
<evidence type="ECO:0000313" key="11">
    <source>
        <dbReference type="Proteomes" id="UP001152795"/>
    </source>
</evidence>
<dbReference type="PRINTS" id="PR00237">
    <property type="entry name" value="GPCRRHODOPSN"/>
</dbReference>
<evidence type="ECO:0000256" key="9">
    <source>
        <dbReference type="RuleBase" id="RU000688"/>
    </source>
</evidence>
<dbReference type="PROSITE" id="PS50262">
    <property type="entry name" value="G_PROTEIN_RECEP_F1_2"/>
    <property type="match status" value="1"/>
</dbReference>
<dbReference type="OrthoDB" id="5963071at2759"/>
<organism evidence="10 11">
    <name type="scientific">Paramuricea clavata</name>
    <name type="common">Red gorgonian</name>
    <name type="synonym">Violescent sea-whip</name>
    <dbReference type="NCBI Taxonomy" id="317549"/>
    <lineage>
        <taxon>Eukaryota</taxon>
        <taxon>Metazoa</taxon>
        <taxon>Cnidaria</taxon>
        <taxon>Anthozoa</taxon>
        <taxon>Octocorallia</taxon>
        <taxon>Malacalcyonacea</taxon>
        <taxon>Plexauridae</taxon>
        <taxon>Paramuricea</taxon>
    </lineage>
</organism>
<evidence type="ECO:0000256" key="4">
    <source>
        <dbReference type="ARBA" id="ARBA00022989"/>
    </source>
</evidence>
<dbReference type="GO" id="GO:0004930">
    <property type="term" value="F:G protein-coupled receptor activity"/>
    <property type="evidence" value="ECO:0007669"/>
    <property type="project" value="UniProtKB-KW"/>
</dbReference>
<dbReference type="CDD" id="cd00637">
    <property type="entry name" value="7tm_classA_rhodopsin-like"/>
    <property type="match status" value="1"/>
</dbReference>
<evidence type="ECO:0000256" key="3">
    <source>
        <dbReference type="ARBA" id="ARBA00022692"/>
    </source>
</evidence>
<dbReference type="InterPro" id="IPR000276">
    <property type="entry name" value="GPCR_Rhodpsn"/>
</dbReference>
<dbReference type="InterPro" id="IPR050569">
    <property type="entry name" value="TAAR"/>
</dbReference>
<evidence type="ECO:0000256" key="8">
    <source>
        <dbReference type="ARBA" id="ARBA00023224"/>
    </source>
</evidence>
<reference evidence="10" key="1">
    <citation type="submission" date="2020-04" db="EMBL/GenBank/DDBJ databases">
        <authorList>
            <person name="Alioto T."/>
            <person name="Alioto T."/>
            <person name="Gomez Garrido J."/>
        </authorList>
    </citation>
    <scope>NUCLEOTIDE SEQUENCE</scope>
    <source>
        <strain evidence="10">A484AB</strain>
    </source>
</reference>
<keyword evidence="4" id="KW-1133">Transmembrane helix</keyword>